<dbReference type="PIRSF" id="PIRSF000350">
    <property type="entry name" value="Mercury_reductase_MerA"/>
    <property type="match status" value="1"/>
</dbReference>
<evidence type="ECO:0000256" key="8">
    <source>
        <dbReference type="ARBA" id="ARBA00023002"/>
    </source>
</evidence>
<dbReference type="InterPro" id="IPR006258">
    <property type="entry name" value="Lipoamide_DH"/>
</dbReference>
<comment type="catalytic activity">
    <reaction evidence="12 16">
        <text>N(6)-[(R)-dihydrolipoyl]-L-lysyl-[protein] + NAD(+) = N(6)-[(R)-lipoyl]-L-lysyl-[protein] + NADH + H(+)</text>
        <dbReference type="Rhea" id="RHEA:15045"/>
        <dbReference type="Rhea" id="RHEA-COMP:10474"/>
        <dbReference type="Rhea" id="RHEA-COMP:10475"/>
        <dbReference type="ChEBI" id="CHEBI:15378"/>
        <dbReference type="ChEBI" id="CHEBI:57540"/>
        <dbReference type="ChEBI" id="CHEBI:57945"/>
        <dbReference type="ChEBI" id="CHEBI:83099"/>
        <dbReference type="ChEBI" id="CHEBI:83100"/>
        <dbReference type="EC" id="1.8.1.4"/>
    </reaction>
</comment>
<feature type="binding site" evidence="14">
    <location>
        <position position="112"/>
    </location>
    <ligand>
        <name>FAD</name>
        <dbReference type="ChEBI" id="CHEBI:57692"/>
    </ligand>
</feature>
<evidence type="ECO:0000256" key="13">
    <source>
        <dbReference type="PIRSR" id="PIRSR000350-2"/>
    </source>
</evidence>
<dbReference type="NCBIfam" id="TIGR01350">
    <property type="entry name" value="lipoamide_DH"/>
    <property type="match status" value="1"/>
</dbReference>
<evidence type="ECO:0000256" key="6">
    <source>
        <dbReference type="ARBA" id="ARBA00022630"/>
    </source>
</evidence>
<evidence type="ECO:0000256" key="14">
    <source>
        <dbReference type="PIRSR" id="PIRSR000350-3"/>
    </source>
</evidence>
<evidence type="ECO:0000256" key="15">
    <source>
        <dbReference type="PIRSR" id="PIRSR000350-4"/>
    </source>
</evidence>
<keyword evidence="9 14" id="KW-0520">NAD</keyword>
<comment type="cofactor">
    <cofactor evidence="14 16">
        <name>FAD</name>
        <dbReference type="ChEBI" id="CHEBI:57692"/>
    </cofactor>
    <text evidence="14 16">Binds 1 FAD per subunit.</text>
</comment>
<comment type="caution">
    <text evidence="19">The sequence shown here is derived from an EMBL/GenBank/DDBJ whole genome shotgun (WGS) entry which is preliminary data.</text>
</comment>
<dbReference type="SUPFAM" id="SSF55424">
    <property type="entry name" value="FAD/NAD-linked reductases, dimerisation (C-terminal) domain"/>
    <property type="match status" value="1"/>
</dbReference>
<dbReference type="InterPro" id="IPR023753">
    <property type="entry name" value="FAD/NAD-binding_dom"/>
</dbReference>
<evidence type="ECO:0000256" key="12">
    <source>
        <dbReference type="ARBA" id="ARBA00049187"/>
    </source>
</evidence>
<dbReference type="EMBL" id="JAAKDE010000010">
    <property type="protein sequence ID" value="MBA2133061.1"/>
    <property type="molecule type" value="Genomic_DNA"/>
</dbReference>
<accession>A0A8J6I079</accession>
<feature type="binding site" evidence="14">
    <location>
        <begin position="313"/>
        <end position="316"/>
    </location>
    <ligand>
        <name>FAD</name>
        <dbReference type="ChEBI" id="CHEBI:57692"/>
    </ligand>
</feature>
<feature type="domain" description="Pyridine nucleotide-disulphide oxidoreductase dimerisation" evidence="17">
    <location>
        <begin position="341"/>
        <end position="451"/>
    </location>
</feature>
<dbReference type="InterPro" id="IPR012999">
    <property type="entry name" value="Pyr_OxRdtase_I_AS"/>
</dbReference>
<sequence>MVYDLIVLGGGPAGYHGAALAGRKGLRTLLIEERALGGVCLHNGCIPSKTWLQSAKLFAHVQNGAVYGVKADGLHFDQQVVTARKNKVVRILSAGVKTKLQNANVEVVTAKGEIQGKDEDGFRIKAGADNYKGKNLLLATGSVPVIPPIPGLKEGLAAGTVKTNAEIFDLNHLPASLVVIGGGVIGLEMAAYFSAAGSKVTVIELLDRIGGEIDREIAGILYDNYRKKGVDFKLNTRVTAVDGSRVQFTSPTGDGAVEAELVLLSAGRRPLLSGFGLETLQPHMEQGRLVVDRAGRTSVPGLYAAGDVNGRSMLAHTAYREAEVCIDRILGGTEEVNYEAIPAVIYTDPEVASVGETAESAARKGLAVQTVKVSMRYSGRYVAEHEGGDGICKLVVNRGDRRLLGVHLIAEYASELIYGAGLMIDRELRIDEIEKIVFPHPTVSEIIKEAALQYGSI</sequence>
<evidence type="ECO:0000256" key="1">
    <source>
        <dbReference type="ARBA" id="ARBA00004496"/>
    </source>
</evidence>
<dbReference type="GO" id="GO:0005737">
    <property type="term" value="C:cytoplasm"/>
    <property type="evidence" value="ECO:0007669"/>
    <property type="project" value="UniProtKB-SubCell"/>
</dbReference>
<evidence type="ECO:0000313" key="20">
    <source>
        <dbReference type="Proteomes" id="UP000657177"/>
    </source>
</evidence>
<dbReference type="InterPro" id="IPR004099">
    <property type="entry name" value="Pyr_nucl-diS_OxRdtase_dimer"/>
</dbReference>
<evidence type="ECO:0000256" key="9">
    <source>
        <dbReference type="ARBA" id="ARBA00023027"/>
    </source>
</evidence>
<dbReference type="Gene3D" id="3.50.50.60">
    <property type="entry name" value="FAD/NAD(P)-binding domain"/>
    <property type="match status" value="2"/>
</dbReference>
<dbReference type="PROSITE" id="PS00076">
    <property type="entry name" value="PYRIDINE_REDOX_1"/>
    <property type="match status" value="1"/>
</dbReference>
<dbReference type="AlphaFoldDB" id="A0A8J6I079"/>
<feature type="binding site" evidence="14">
    <location>
        <position position="267"/>
    </location>
    <ligand>
        <name>NAD(+)</name>
        <dbReference type="ChEBI" id="CHEBI:57540"/>
    </ligand>
</feature>
<dbReference type="GO" id="GO:0050660">
    <property type="term" value="F:flavin adenine dinucleotide binding"/>
    <property type="evidence" value="ECO:0007669"/>
    <property type="project" value="InterPro"/>
</dbReference>
<dbReference type="PRINTS" id="PR00411">
    <property type="entry name" value="PNDRDTASEI"/>
</dbReference>
<keyword evidence="8 16" id="KW-0560">Oxidoreductase</keyword>
<evidence type="ECO:0000256" key="3">
    <source>
        <dbReference type="ARBA" id="ARBA00012608"/>
    </source>
</evidence>
<dbReference type="PANTHER" id="PTHR22912:SF217">
    <property type="entry name" value="DIHYDROLIPOYL DEHYDROGENASE"/>
    <property type="match status" value="1"/>
</dbReference>
<dbReference type="Proteomes" id="UP000657177">
    <property type="component" value="Unassembled WGS sequence"/>
</dbReference>
<evidence type="ECO:0000256" key="11">
    <source>
        <dbReference type="ARBA" id="ARBA00023284"/>
    </source>
</evidence>
<keyword evidence="14" id="KW-0547">Nucleotide-binding</keyword>
<keyword evidence="20" id="KW-1185">Reference proteome</keyword>
<keyword evidence="7 14" id="KW-0274">FAD</keyword>
<dbReference type="PRINTS" id="PR00368">
    <property type="entry name" value="FADPNR"/>
</dbReference>
<dbReference type="PANTHER" id="PTHR22912">
    <property type="entry name" value="DISULFIDE OXIDOREDUCTASE"/>
    <property type="match status" value="1"/>
</dbReference>
<feature type="binding site" evidence="14">
    <location>
        <position position="307"/>
    </location>
    <ligand>
        <name>FAD</name>
        <dbReference type="ChEBI" id="CHEBI:57692"/>
    </ligand>
</feature>
<dbReference type="Gene3D" id="3.30.390.30">
    <property type="match status" value="1"/>
</dbReference>
<comment type="similarity">
    <text evidence="2 16">Belongs to the class-I pyridine nucleotide-disulfide oxidoreductase family.</text>
</comment>
<keyword evidence="6 16" id="KW-0285">Flavoprotein</keyword>
<organism evidence="19 20">
    <name type="scientific">Capillibacterium thermochitinicola</name>
    <dbReference type="NCBI Taxonomy" id="2699427"/>
    <lineage>
        <taxon>Bacteria</taxon>
        <taxon>Bacillati</taxon>
        <taxon>Bacillota</taxon>
        <taxon>Capillibacterium</taxon>
    </lineage>
</organism>
<comment type="subcellular location">
    <subcellularLocation>
        <location evidence="1">Cytoplasm</location>
    </subcellularLocation>
</comment>
<keyword evidence="5" id="KW-0963">Cytoplasm</keyword>
<feature type="disulfide bond" description="Redox-active" evidence="15">
    <location>
        <begin position="40"/>
        <end position="45"/>
    </location>
</feature>
<dbReference type="GO" id="GO:0006103">
    <property type="term" value="P:2-oxoglutarate metabolic process"/>
    <property type="evidence" value="ECO:0007669"/>
    <property type="project" value="TreeGrafter"/>
</dbReference>
<feature type="binding site" evidence="14">
    <location>
        <position position="204"/>
    </location>
    <ligand>
        <name>NAD(+)</name>
        <dbReference type="ChEBI" id="CHEBI:57540"/>
    </ligand>
</feature>
<gene>
    <name evidence="19" type="primary">lpdA</name>
    <name evidence="19" type="ORF">G5B42_05835</name>
</gene>
<feature type="binding site" evidence="14">
    <location>
        <begin position="140"/>
        <end position="142"/>
    </location>
    <ligand>
        <name>FAD</name>
        <dbReference type="ChEBI" id="CHEBI:57692"/>
    </ligand>
</feature>
<evidence type="ECO:0000256" key="7">
    <source>
        <dbReference type="ARBA" id="ARBA00022827"/>
    </source>
</evidence>
<evidence type="ECO:0000256" key="10">
    <source>
        <dbReference type="ARBA" id="ARBA00023157"/>
    </source>
</evidence>
<name>A0A8J6I079_9FIRM</name>
<evidence type="ECO:0000256" key="2">
    <source>
        <dbReference type="ARBA" id="ARBA00007532"/>
    </source>
</evidence>
<keyword evidence="10" id="KW-1015">Disulfide bond</keyword>
<evidence type="ECO:0000313" key="19">
    <source>
        <dbReference type="EMBL" id="MBA2133061.1"/>
    </source>
</evidence>
<evidence type="ECO:0000256" key="4">
    <source>
        <dbReference type="ARBA" id="ARBA00016961"/>
    </source>
</evidence>
<feature type="active site" description="Proton acceptor" evidence="13">
    <location>
        <position position="440"/>
    </location>
</feature>
<evidence type="ECO:0000256" key="16">
    <source>
        <dbReference type="RuleBase" id="RU003692"/>
    </source>
</evidence>
<dbReference type="FunFam" id="3.30.390.30:FF:000001">
    <property type="entry name" value="Dihydrolipoyl dehydrogenase"/>
    <property type="match status" value="1"/>
</dbReference>
<dbReference type="Pfam" id="PF02852">
    <property type="entry name" value="Pyr_redox_dim"/>
    <property type="match status" value="1"/>
</dbReference>
<dbReference type="EC" id="1.8.1.4" evidence="3 16"/>
<feature type="domain" description="FAD/NAD(P)-binding" evidence="18">
    <location>
        <begin position="3"/>
        <end position="322"/>
    </location>
</feature>
<proteinExistence type="inferred from homology"/>
<evidence type="ECO:0000256" key="5">
    <source>
        <dbReference type="ARBA" id="ARBA00022490"/>
    </source>
</evidence>
<evidence type="ECO:0000259" key="18">
    <source>
        <dbReference type="Pfam" id="PF07992"/>
    </source>
</evidence>
<dbReference type="InterPro" id="IPR001100">
    <property type="entry name" value="Pyr_nuc-diS_OxRdtase"/>
</dbReference>
<dbReference type="InterPro" id="IPR016156">
    <property type="entry name" value="FAD/NAD-linked_Rdtase_dimer_sf"/>
</dbReference>
<feature type="binding site" evidence="14">
    <location>
        <begin position="181"/>
        <end position="188"/>
    </location>
    <ligand>
        <name>NAD(+)</name>
        <dbReference type="ChEBI" id="CHEBI:57540"/>
    </ligand>
</feature>
<protein>
    <recommendedName>
        <fullName evidence="4 16">Dihydrolipoyl dehydrogenase</fullName>
        <ecNumber evidence="3 16">1.8.1.4</ecNumber>
    </recommendedName>
</protein>
<dbReference type="InterPro" id="IPR036188">
    <property type="entry name" value="FAD/NAD-bd_sf"/>
</dbReference>
<dbReference type="SUPFAM" id="SSF51905">
    <property type="entry name" value="FAD/NAD(P)-binding domain"/>
    <property type="match status" value="1"/>
</dbReference>
<feature type="binding site" evidence="14">
    <location>
        <position position="49"/>
    </location>
    <ligand>
        <name>FAD</name>
        <dbReference type="ChEBI" id="CHEBI:57692"/>
    </ligand>
</feature>
<comment type="miscellaneous">
    <text evidence="16">The active site is a redox-active disulfide bond.</text>
</comment>
<dbReference type="RefSeq" id="WP_181339506.1">
    <property type="nucleotide sequence ID" value="NZ_JAAKDE010000010.1"/>
</dbReference>
<dbReference type="Pfam" id="PF07992">
    <property type="entry name" value="Pyr_redox_2"/>
    <property type="match status" value="1"/>
</dbReference>
<dbReference type="InterPro" id="IPR050151">
    <property type="entry name" value="Class-I_Pyr_Nuc-Dis_Oxidored"/>
</dbReference>
<evidence type="ECO:0000259" key="17">
    <source>
        <dbReference type="Pfam" id="PF02852"/>
    </source>
</evidence>
<keyword evidence="11 16" id="KW-0676">Redox-active center</keyword>
<reference evidence="19" key="1">
    <citation type="submission" date="2020-06" db="EMBL/GenBank/DDBJ databases">
        <title>Novel chitinolytic bacterium.</title>
        <authorList>
            <person name="Ungkulpasvich U."/>
            <person name="Kosugi A."/>
            <person name="Uke A."/>
        </authorList>
    </citation>
    <scope>NUCLEOTIDE SEQUENCE</scope>
    <source>
        <strain evidence="19">UUS1-1</strain>
    </source>
</reference>
<dbReference type="GO" id="GO:0004148">
    <property type="term" value="F:dihydrolipoyl dehydrogenase (NADH) activity"/>
    <property type="evidence" value="ECO:0007669"/>
    <property type="project" value="UniProtKB-EC"/>
</dbReference>